<comment type="caution">
    <text evidence="6">The sequence shown here is derived from an EMBL/GenBank/DDBJ whole genome shotgun (WGS) entry which is preliminary data.</text>
</comment>
<reference evidence="6" key="1">
    <citation type="submission" date="2023-10" db="EMBL/GenBank/DDBJ databases">
        <authorList>
            <person name="Chen Y."/>
            <person name="Shah S."/>
            <person name="Dougan E. K."/>
            <person name="Thang M."/>
            <person name="Chan C."/>
        </authorList>
    </citation>
    <scope>NUCLEOTIDE SEQUENCE [LARGE SCALE GENOMIC DNA]</scope>
</reference>
<accession>A0ABN9XB80</accession>
<dbReference type="SUPFAM" id="SSF48403">
    <property type="entry name" value="Ankyrin repeat"/>
    <property type="match status" value="1"/>
</dbReference>
<feature type="compositionally biased region" description="Low complexity" evidence="4">
    <location>
        <begin position="86"/>
        <end position="103"/>
    </location>
</feature>
<dbReference type="InterPro" id="IPR029063">
    <property type="entry name" value="SAM-dependent_MTases_sf"/>
</dbReference>
<evidence type="ECO:0000313" key="6">
    <source>
        <dbReference type="EMBL" id="CAK0896658.1"/>
    </source>
</evidence>
<name>A0ABN9XB80_9DINO</name>
<keyword evidence="7" id="KW-1185">Reference proteome</keyword>
<keyword evidence="3" id="KW-0949">S-adenosyl-L-methionine</keyword>
<dbReference type="Gene3D" id="3.40.50.150">
    <property type="entry name" value="Vaccinia Virus protein VP39"/>
    <property type="match status" value="1"/>
</dbReference>
<protein>
    <recommendedName>
        <fullName evidence="5">RMT2 domain-containing protein</fullName>
    </recommendedName>
</protein>
<dbReference type="PANTHER" id="PTHR32379">
    <property type="entry name" value="GUANIDINOACETATE N-METHYLTRANSFERASE"/>
    <property type="match status" value="1"/>
</dbReference>
<organism evidence="6 7">
    <name type="scientific">Prorocentrum cordatum</name>
    <dbReference type="NCBI Taxonomy" id="2364126"/>
    <lineage>
        <taxon>Eukaryota</taxon>
        <taxon>Sar</taxon>
        <taxon>Alveolata</taxon>
        <taxon>Dinophyceae</taxon>
        <taxon>Prorocentrales</taxon>
        <taxon>Prorocentraceae</taxon>
        <taxon>Prorocentrum</taxon>
    </lineage>
</organism>
<feature type="non-terminal residue" evidence="6">
    <location>
        <position position="1"/>
    </location>
</feature>
<evidence type="ECO:0000256" key="3">
    <source>
        <dbReference type="ARBA" id="ARBA00022691"/>
    </source>
</evidence>
<evidence type="ECO:0000256" key="1">
    <source>
        <dbReference type="ARBA" id="ARBA00022603"/>
    </source>
</evidence>
<evidence type="ECO:0000259" key="5">
    <source>
        <dbReference type="PROSITE" id="PS51559"/>
    </source>
</evidence>
<dbReference type="Gene3D" id="1.25.40.20">
    <property type="entry name" value="Ankyrin repeat-containing domain"/>
    <property type="match status" value="1"/>
</dbReference>
<dbReference type="InterPro" id="IPR051038">
    <property type="entry name" value="RMT2/GAMT_Mtase"/>
</dbReference>
<keyword evidence="2" id="KW-0808">Transferase</keyword>
<keyword evidence="1" id="KW-0489">Methyltransferase</keyword>
<proteinExistence type="predicted"/>
<dbReference type="Proteomes" id="UP001189429">
    <property type="component" value="Unassembled WGS sequence"/>
</dbReference>
<dbReference type="SUPFAM" id="SSF53335">
    <property type="entry name" value="S-adenosyl-L-methionine-dependent methyltransferases"/>
    <property type="match status" value="1"/>
</dbReference>
<dbReference type="PANTHER" id="PTHR32379:SF1">
    <property type="entry name" value="GUANIDINOACETATE N-METHYLTRANSFERASE"/>
    <property type="match status" value="1"/>
</dbReference>
<gene>
    <name evidence="6" type="ORF">PCOR1329_LOCUS75063</name>
</gene>
<feature type="region of interest" description="Disordered" evidence="4">
    <location>
        <begin position="83"/>
        <end position="103"/>
    </location>
</feature>
<dbReference type="InterPro" id="IPR026480">
    <property type="entry name" value="RMT2_dom"/>
</dbReference>
<feature type="domain" description="RMT2" evidence="5">
    <location>
        <begin position="330"/>
        <end position="548"/>
    </location>
</feature>
<dbReference type="InterPro" id="IPR036770">
    <property type="entry name" value="Ankyrin_rpt-contain_sf"/>
</dbReference>
<dbReference type="CDD" id="cd02440">
    <property type="entry name" value="AdoMet_MTases"/>
    <property type="match status" value="1"/>
</dbReference>
<dbReference type="PROSITE" id="PS51559">
    <property type="entry name" value="SAM_RMT2"/>
    <property type="match status" value="1"/>
</dbReference>
<evidence type="ECO:0000313" key="7">
    <source>
        <dbReference type="Proteomes" id="UP001189429"/>
    </source>
</evidence>
<evidence type="ECO:0000256" key="4">
    <source>
        <dbReference type="SAM" id="MobiDB-lite"/>
    </source>
</evidence>
<sequence length="598" mass="63900">AAILAPSRCFFSTGTAVLWLRAGAPQMWQWAAPARLARQPVLTGRGTNGITPGSWPSASTAKAAPSQRRAFATGAPKGLALRLQQSSGGASASSTGHGAAAARGHGGAAGVLAAGAAALAWRGRRRRPGLQPCGGRALHQSARGAGPQQGPLIRGGRPCGLCGQLASDGDFGELGIFYCATCATTRERARRRREGGEAASWADGLGTGALASSWEASVFARAERSISEGDMQGLRACAHLRPAICAKRGAADRTLLHSAALAGSTEAVALLLETFSAEYGPHVEVGQSVELFQDAFGITAGELAFAAGHQEVFDLLVTSACDRPRPSNFSSEHNKAYVKQKLKYEGDVLYDADGKGIMMGWETPLMVRHADLIAPAPGKAVLNVGFGLGIIDGLLEERSPRSHCISEAHPDVYAEIQRRGWLEKGHVQVCFGRWQDASDQIASCGPFDGIFFDTWAEMYGDMLEFFMRLPRILRPGGRFSFFNGMSEANIFAQAISCRCSQMDLSKLGFVCMFEPVHIGALEEEWRKVVLQYWSLETYYAPVAIYVPDGKPLAPEDISDLQTSGGTLRPNAVQVGDRVGACLEDKLRRAASAGFWRDR</sequence>
<dbReference type="EMBL" id="CAUYUJ010020223">
    <property type="protein sequence ID" value="CAK0896658.1"/>
    <property type="molecule type" value="Genomic_DNA"/>
</dbReference>
<evidence type="ECO:0000256" key="2">
    <source>
        <dbReference type="ARBA" id="ARBA00022679"/>
    </source>
</evidence>